<evidence type="ECO:0000256" key="5">
    <source>
        <dbReference type="SAM" id="MobiDB-lite"/>
    </source>
</evidence>
<evidence type="ECO:0000256" key="1">
    <source>
        <dbReference type="ARBA" id="ARBA00022723"/>
    </source>
</evidence>
<organism evidence="6 7">
    <name type="scientific">Pseudoglutamicibacter cumminsii</name>
    <dbReference type="NCBI Taxonomy" id="156979"/>
    <lineage>
        <taxon>Bacteria</taxon>
        <taxon>Bacillati</taxon>
        <taxon>Actinomycetota</taxon>
        <taxon>Actinomycetes</taxon>
        <taxon>Micrococcales</taxon>
        <taxon>Micrococcaceae</taxon>
        <taxon>Pseudoglutamicibacter</taxon>
    </lineage>
</organism>
<evidence type="ECO:0000256" key="4">
    <source>
        <dbReference type="PIRSR" id="PIRSR600760-2"/>
    </source>
</evidence>
<dbReference type="Pfam" id="PF00459">
    <property type="entry name" value="Inositol_P"/>
    <property type="match status" value="1"/>
</dbReference>
<evidence type="ECO:0000313" key="6">
    <source>
        <dbReference type="EMBL" id="MDK6274844.1"/>
    </source>
</evidence>
<dbReference type="GO" id="GO:0046872">
    <property type="term" value="F:metal ion binding"/>
    <property type="evidence" value="ECO:0007669"/>
    <property type="project" value="UniProtKB-KW"/>
</dbReference>
<feature type="binding site" evidence="4">
    <location>
        <position position="270"/>
    </location>
    <ligand>
        <name>Mg(2+)</name>
        <dbReference type="ChEBI" id="CHEBI:18420"/>
        <label>1</label>
        <note>catalytic</note>
    </ligand>
</feature>
<dbReference type="Gene3D" id="3.40.190.80">
    <property type="match status" value="1"/>
</dbReference>
<dbReference type="PANTHER" id="PTHR20854">
    <property type="entry name" value="INOSITOL MONOPHOSPHATASE"/>
    <property type="match status" value="1"/>
</dbReference>
<dbReference type="SUPFAM" id="SSF56655">
    <property type="entry name" value="Carbohydrate phosphatase"/>
    <property type="match status" value="1"/>
</dbReference>
<protein>
    <submittedName>
        <fullName evidence="6">Inositol monophosphatase family protein</fullName>
    </submittedName>
</protein>
<dbReference type="PRINTS" id="PR00377">
    <property type="entry name" value="IMPHPHTASES"/>
</dbReference>
<feature type="binding site" evidence="4">
    <location>
        <position position="100"/>
    </location>
    <ligand>
        <name>Mg(2+)</name>
        <dbReference type="ChEBI" id="CHEBI:18420"/>
        <label>1</label>
        <note>catalytic</note>
    </ligand>
</feature>
<sequence length="361" mass="36357">MGSDDGMGSDLFDAVVGPVWPGADDVVARLGAGEPERLRDIAVAAVETVAGDVAAAWRDGVTAREKSSAHDVVTQTDIDTEARLIALLRERTPGAVFLGEEGASKEGVGTEGSSAGAVCWVIDPIDGTSNFVHGLPDFGISVAAAVDGVPVAGVVCAPALGLMWRAWVGADGAAVAEQKATSPSTDSSSADSIWVPCVSAGRGAESGCALVTDHPHAEALEASADAVAEFAELVQAFATVRRHVCTTVDVCRLASGVHDAVLGPAVKPWDIAAAALIAVGSGATWLYGGRRAGVPGPSSAPVARLGGRSDAGPGNGAGSGNDSVLDAPMFVVHAKGASVPTARRVLNQMIARTLPTRSSEQ</sequence>
<dbReference type="CDD" id="cd01637">
    <property type="entry name" value="IMPase_like"/>
    <property type="match status" value="1"/>
</dbReference>
<dbReference type="GO" id="GO:0008934">
    <property type="term" value="F:inositol monophosphate 1-phosphatase activity"/>
    <property type="evidence" value="ECO:0007669"/>
    <property type="project" value="TreeGrafter"/>
</dbReference>
<dbReference type="InterPro" id="IPR000760">
    <property type="entry name" value="Inositol_monophosphatase-like"/>
</dbReference>
<dbReference type="Proteomes" id="UP001240483">
    <property type="component" value="Unassembled WGS sequence"/>
</dbReference>
<evidence type="ECO:0000256" key="3">
    <source>
        <dbReference type="ARBA" id="ARBA00022842"/>
    </source>
</evidence>
<feature type="binding site" evidence="4">
    <location>
        <position position="125"/>
    </location>
    <ligand>
        <name>Mg(2+)</name>
        <dbReference type="ChEBI" id="CHEBI:18420"/>
        <label>1</label>
        <note>catalytic</note>
    </ligand>
</feature>
<evidence type="ECO:0000313" key="7">
    <source>
        <dbReference type="Proteomes" id="UP001240483"/>
    </source>
</evidence>
<dbReference type="GO" id="GO:0006020">
    <property type="term" value="P:inositol metabolic process"/>
    <property type="evidence" value="ECO:0007669"/>
    <property type="project" value="TreeGrafter"/>
</dbReference>
<accession>A0AAP4FDD0</accession>
<dbReference type="PROSITE" id="PS00629">
    <property type="entry name" value="IMP_1"/>
    <property type="match status" value="1"/>
</dbReference>
<dbReference type="Gene3D" id="3.30.540.10">
    <property type="entry name" value="Fructose-1,6-Bisphosphatase, subunit A, domain 1"/>
    <property type="match status" value="1"/>
</dbReference>
<comment type="caution">
    <text evidence="6">The sequence shown here is derived from an EMBL/GenBank/DDBJ whole genome shotgun (WGS) entry which is preliminary data.</text>
</comment>
<dbReference type="RefSeq" id="WP_285332782.1">
    <property type="nucleotide sequence ID" value="NZ_JASODW010000003.1"/>
</dbReference>
<dbReference type="EMBL" id="JASODW010000003">
    <property type="protein sequence ID" value="MDK6274844.1"/>
    <property type="molecule type" value="Genomic_DNA"/>
</dbReference>
<dbReference type="PANTHER" id="PTHR20854:SF4">
    <property type="entry name" value="INOSITOL-1-MONOPHOSPHATASE-RELATED"/>
    <property type="match status" value="1"/>
</dbReference>
<gene>
    <name evidence="6" type="ORF">QP116_03665</name>
</gene>
<comment type="cofactor">
    <cofactor evidence="4">
        <name>Mg(2+)</name>
        <dbReference type="ChEBI" id="CHEBI:18420"/>
    </cofactor>
</comment>
<dbReference type="AlphaFoldDB" id="A0AAP4FDD0"/>
<keyword evidence="2" id="KW-0378">Hydrolase</keyword>
<keyword evidence="3 4" id="KW-0460">Magnesium</keyword>
<keyword evidence="1 4" id="KW-0479">Metal-binding</keyword>
<name>A0AAP4FDD0_9MICC</name>
<feature type="region of interest" description="Disordered" evidence="5">
    <location>
        <begin position="297"/>
        <end position="320"/>
    </location>
</feature>
<feature type="binding site" evidence="4">
    <location>
        <position position="126"/>
    </location>
    <ligand>
        <name>Mg(2+)</name>
        <dbReference type="ChEBI" id="CHEBI:18420"/>
        <label>1</label>
        <note>catalytic</note>
    </ligand>
</feature>
<dbReference type="GO" id="GO:0007165">
    <property type="term" value="P:signal transduction"/>
    <property type="evidence" value="ECO:0007669"/>
    <property type="project" value="TreeGrafter"/>
</dbReference>
<evidence type="ECO:0000256" key="2">
    <source>
        <dbReference type="ARBA" id="ARBA00022801"/>
    </source>
</evidence>
<dbReference type="InterPro" id="IPR020583">
    <property type="entry name" value="Inositol_monoP_metal-BS"/>
</dbReference>
<feature type="binding site" evidence="4">
    <location>
        <position position="123"/>
    </location>
    <ligand>
        <name>Mg(2+)</name>
        <dbReference type="ChEBI" id="CHEBI:18420"/>
        <label>1</label>
        <note>catalytic</note>
    </ligand>
</feature>
<proteinExistence type="predicted"/>
<reference evidence="6" key="1">
    <citation type="submission" date="2023-05" db="EMBL/GenBank/DDBJ databases">
        <title>Cataloging the Phylogenetic Diversity of Human Bladder Bacteria.</title>
        <authorList>
            <person name="Du J."/>
        </authorList>
    </citation>
    <scope>NUCLEOTIDE SEQUENCE</scope>
    <source>
        <strain evidence="6">UMB9978</strain>
    </source>
</reference>